<accession>A0A0L0D4U2</accession>
<dbReference type="EMBL" id="GL349446">
    <property type="protein sequence ID" value="KNC47387.1"/>
    <property type="molecule type" value="Genomic_DNA"/>
</dbReference>
<dbReference type="OrthoDB" id="10005335at2759"/>
<dbReference type="AlphaFoldDB" id="A0A0L0D4U2"/>
<dbReference type="Proteomes" id="UP000054408">
    <property type="component" value="Unassembled WGS sequence"/>
</dbReference>
<sequence>MMADNGVKSDGGKVPRPVWSKWPKTAHAHNAMKTALKSIRNAKSVTEAEQSGAVEAGTVVVDKALMENPALVFKAKIKLHGTNGGICGFRAMGDDRRPLAGSSIGIVGMSRNRFLWPDSQDNDGFRAWLTSPGVANFWADFFAALPACMGLADDSPPTAAAASTRQVEVFGEWAGDGIQKCATAVSNIDQQLFAIFALRFTLPDGKTVVVVEPNELEALVAAGAAATGAIPREIRVLPWHVPTAEVTDAVVVQLETSGSLTSTDELATARERLETGEFAINLSSFSAIRDAMVTISGLVNSIDEADPYIGAEFGVPGSGEGLVFYPVSTGRPAAGDVPAHISKGQLSMFLFKAKGASHRVTRAGAAAEFHAPVFETVAAFAEYFLTPARLYQGRAQVADNTFDAEHADDFVVWVVDDVIAESIDERDVNPQLDIGDIRAEVARIAAEWFAADGATIGGKKGKKGNKKRKKK</sequence>
<evidence type="ECO:0000256" key="1">
    <source>
        <dbReference type="SAM" id="MobiDB-lite"/>
    </source>
</evidence>
<dbReference type="RefSeq" id="XP_013759725.1">
    <property type="nucleotide sequence ID" value="XM_013904271.1"/>
</dbReference>
<keyword evidence="3" id="KW-1185">Reference proteome</keyword>
<name>A0A0L0D4U2_THETB</name>
<dbReference type="GeneID" id="25563394"/>
<gene>
    <name evidence="2" type="ORF">AMSG_03821</name>
</gene>
<evidence type="ECO:0000313" key="3">
    <source>
        <dbReference type="Proteomes" id="UP000054408"/>
    </source>
</evidence>
<organism evidence="2 3">
    <name type="scientific">Thecamonas trahens ATCC 50062</name>
    <dbReference type="NCBI Taxonomy" id="461836"/>
    <lineage>
        <taxon>Eukaryota</taxon>
        <taxon>Apusozoa</taxon>
        <taxon>Apusomonadida</taxon>
        <taxon>Apusomonadidae</taxon>
        <taxon>Thecamonas</taxon>
    </lineage>
</organism>
<feature type="region of interest" description="Disordered" evidence="1">
    <location>
        <begin position="1"/>
        <end position="20"/>
    </location>
</feature>
<evidence type="ECO:0000313" key="2">
    <source>
        <dbReference type="EMBL" id="KNC47387.1"/>
    </source>
</evidence>
<protein>
    <submittedName>
        <fullName evidence="2">Uncharacterized protein</fullName>
    </submittedName>
</protein>
<reference evidence="2 3" key="1">
    <citation type="submission" date="2010-05" db="EMBL/GenBank/DDBJ databases">
        <title>The Genome Sequence of Thecamonas trahens ATCC 50062.</title>
        <authorList>
            <consortium name="The Broad Institute Genome Sequencing Platform"/>
            <person name="Russ C."/>
            <person name="Cuomo C."/>
            <person name="Shea T."/>
            <person name="Young S.K."/>
            <person name="Zeng Q."/>
            <person name="Koehrsen M."/>
            <person name="Haas B."/>
            <person name="Borodovsky M."/>
            <person name="Guigo R."/>
            <person name="Alvarado L."/>
            <person name="Berlin A."/>
            <person name="Bochicchio J."/>
            <person name="Borenstein D."/>
            <person name="Chapman S."/>
            <person name="Chen Z."/>
            <person name="Freedman E."/>
            <person name="Gellesch M."/>
            <person name="Goldberg J."/>
            <person name="Griggs A."/>
            <person name="Gujja S."/>
            <person name="Heilman E."/>
            <person name="Heiman D."/>
            <person name="Hepburn T."/>
            <person name="Howarth C."/>
            <person name="Jen D."/>
            <person name="Larson L."/>
            <person name="Mehta T."/>
            <person name="Park D."/>
            <person name="Pearson M."/>
            <person name="Roberts A."/>
            <person name="Saif S."/>
            <person name="Shenoy N."/>
            <person name="Sisk P."/>
            <person name="Stolte C."/>
            <person name="Sykes S."/>
            <person name="Thomson T."/>
            <person name="Walk T."/>
            <person name="White J."/>
            <person name="Yandava C."/>
            <person name="Burger G."/>
            <person name="Gray M.W."/>
            <person name="Holland P.W.H."/>
            <person name="King N."/>
            <person name="Lang F.B.F."/>
            <person name="Roger A.J."/>
            <person name="Ruiz-Trillo I."/>
            <person name="Lander E."/>
            <person name="Nusbaum C."/>
        </authorList>
    </citation>
    <scope>NUCLEOTIDE SEQUENCE [LARGE SCALE GENOMIC DNA]</scope>
    <source>
        <strain evidence="2 3">ATCC 50062</strain>
    </source>
</reference>
<proteinExistence type="predicted"/>